<name>A0ABW1AEZ6_9ACTN</name>
<sequence length="971" mass="103337">MRLRLAYGVVAEPGTAAWLPRPRTEPVRLAGEGDAPPGAAVALGPAGAGGAEAGAAVAELGVLVRDGGIAAAGAGVDLGGGFRSARLAGARGDQRDAVVAALRTLGVDGAGRLGERTGFLTGLFGPAVTRRVGAAAARAIGEGRWAALHLAAAASDVLGPEQLERVLALEAPGGADLIAGGRPSVLAADLRRVLEPVPGPRRLELLLDLWERVSEHHAWLARRERLLASQGRRDRLDDLRDRRGRYEDDILLSYLRAQLGAREPTLAEAARWQPEMHYWMGMLARLLNDARAATALLRTAVAVSDHGVPEGLARRAPLLRATVRALDREEYRFPLSRERKKRAAGLPARPGAYVREIVGKMDGPKPEVDGPAPYYRQRLARALNYGQLAAKMVESLLDDDHRVPEDYLRHWASRSLREWRENVGYSAVRGPADWTEAPRFAEYLLGTREPLAERLERGGDDAQEEVGDLVWCADLMDALANLHGHDAATMRRQDGPPWLDPDPGPEDPAPLAPAYDSVARAVSGAAQLVAFGGGRPPGKGVRTWEALVAGLLAEAEIDEALRGEFAVPAPLAALDGTVVPGTGGARFRLARSARTLAEWANYMGNCIAGPDYVEKATAGRCGLAALYGEDGHVRVNLELVPLRPELRGWHVSEMAARFNDDPDEDLARRVREWVGTIPGVDRAANGAATGEETPPTPLTPPGRSGSGRRAPRPRLLQDAGPALGELAVKAWDDRMTAEPSHALAVLASAEDPASEEAFAQLTRLRRLGPASLAAACRNVLDRRDLDLADLWTLSGIRPLEAALGGLDPALRERFGQLGLLTGAAPLPGSLRRLARDPRVAPAYSLGLVGLRLRAAIGRLVLDGDPAVTRSLTRRPAVPPLCALTVHVTCEAPAIELAPVAPPGAVTVPGFPASALDDEDGPWHAAFPGARELGADTGEFWNRVSRHGLRVPAAWVAGGGGWPALWSRAGRR</sequence>
<accession>A0ABW1AEZ6</accession>
<dbReference type="Proteomes" id="UP001596074">
    <property type="component" value="Unassembled WGS sequence"/>
</dbReference>
<comment type="caution">
    <text evidence="2">The sequence shown here is derived from an EMBL/GenBank/DDBJ whole genome shotgun (WGS) entry which is preliminary data.</text>
</comment>
<dbReference type="EMBL" id="JBHSON010000103">
    <property type="protein sequence ID" value="MFC5753099.1"/>
    <property type="molecule type" value="Genomic_DNA"/>
</dbReference>
<keyword evidence="3" id="KW-1185">Reference proteome</keyword>
<feature type="compositionally biased region" description="Pro residues" evidence="1">
    <location>
        <begin position="498"/>
        <end position="511"/>
    </location>
</feature>
<protein>
    <recommendedName>
        <fullName evidence="4">DUF4132 domain-containing protein</fullName>
    </recommendedName>
</protein>
<gene>
    <name evidence="2" type="ORF">ACFPZN_46435</name>
</gene>
<reference evidence="3" key="1">
    <citation type="journal article" date="2019" name="Int. J. Syst. Evol. Microbiol.">
        <title>The Global Catalogue of Microorganisms (GCM) 10K type strain sequencing project: providing services to taxonomists for standard genome sequencing and annotation.</title>
        <authorList>
            <consortium name="The Broad Institute Genomics Platform"/>
            <consortium name="The Broad Institute Genome Sequencing Center for Infectious Disease"/>
            <person name="Wu L."/>
            <person name="Ma J."/>
        </authorList>
    </citation>
    <scope>NUCLEOTIDE SEQUENCE [LARGE SCALE GENOMIC DNA]</scope>
    <source>
        <strain evidence="3">KCTC 42087</strain>
    </source>
</reference>
<feature type="region of interest" description="Disordered" evidence="1">
    <location>
        <begin position="680"/>
        <end position="718"/>
    </location>
</feature>
<evidence type="ECO:0000313" key="2">
    <source>
        <dbReference type="EMBL" id="MFC5753099.1"/>
    </source>
</evidence>
<evidence type="ECO:0000256" key="1">
    <source>
        <dbReference type="SAM" id="MobiDB-lite"/>
    </source>
</evidence>
<dbReference type="RefSeq" id="WP_378289769.1">
    <property type="nucleotide sequence ID" value="NZ_JBHSON010000103.1"/>
</dbReference>
<evidence type="ECO:0000313" key="3">
    <source>
        <dbReference type="Proteomes" id="UP001596074"/>
    </source>
</evidence>
<feature type="region of interest" description="Disordered" evidence="1">
    <location>
        <begin position="489"/>
        <end position="512"/>
    </location>
</feature>
<organism evidence="2 3">
    <name type="scientific">Actinomadura rugatobispora</name>
    <dbReference type="NCBI Taxonomy" id="1994"/>
    <lineage>
        <taxon>Bacteria</taxon>
        <taxon>Bacillati</taxon>
        <taxon>Actinomycetota</taxon>
        <taxon>Actinomycetes</taxon>
        <taxon>Streptosporangiales</taxon>
        <taxon>Thermomonosporaceae</taxon>
        <taxon>Actinomadura</taxon>
    </lineage>
</organism>
<evidence type="ECO:0008006" key="4">
    <source>
        <dbReference type="Google" id="ProtNLM"/>
    </source>
</evidence>
<proteinExistence type="predicted"/>